<evidence type="ECO:0000313" key="2">
    <source>
        <dbReference type="Proteomes" id="UP000266841"/>
    </source>
</evidence>
<comment type="caution">
    <text evidence="1">The sequence shown here is derived from an EMBL/GenBank/DDBJ whole genome shotgun (WGS) entry which is preliminary data.</text>
</comment>
<name>K0SXZ0_THAOC</name>
<dbReference type="Proteomes" id="UP000266841">
    <property type="component" value="Unassembled WGS sequence"/>
</dbReference>
<dbReference type="EMBL" id="AGNL01007423">
    <property type="protein sequence ID" value="EJK71293.1"/>
    <property type="molecule type" value="Genomic_DNA"/>
</dbReference>
<gene>
    <name evidence="1" type="ORF">THAOC_07287</name>
</gene>
<keyword evidence="2" id="KW-1185">Reference proteome</keyword>
<accession>K0SXZ0</accession>
<feature type="non-terminal residue" evidence="1">
    <location>
        <position position="1"/>
    </location>
</feature>
<dbReference type="AlphaFoldDB" id="K0SXZ0"/>
<reference evidence="1 2" key="1">
    <citation type="journal article" date="2012" name="Genome Biol.">
        <title>Genome and low-iron response of an oceanic diatom adapted to chronic iron limitation.</title>
        <authorList>
            <person name="Lommer M."/>
            <person name="Specht M."/>
            <person name="Roy A.S."/>
            <person name="Kraemer L."/>
            <person name="Andreson R."/>
            <person name="Gutowska M.A."/>
            <person name="Wolf J."/>
            <person name="Bergner S.V."/>
            <person name="Schilhabel M.B."/>
            <person name="Klostermeier U.C."/>
            <person name="Beiko R.G."/>
            <person name="Rosenstiel P."/>
            <person name="Hippler M."/>
            <person name="Laroche J."/>
        </authorList>
    </citation>
    <scope>NUCLEOTIDE SEQUENCE [LARGE SCALE GENOMIC DNA]</scope>
    <source>
        <strain evidence="1 2">CCMP1005</strain>
    </source>
</reference>
<proteinExistence type="predicted"/>
<evidence type="ECO:0000313" key="1">
    <source>
        <dbReference type="EMBL" id="EJK71293.1"/>
    </source>
</evidence>
<protein>
    <submittedName>
        <fullName evidence="1">Uncharacterized protein</fullName>
    </submittedName>
</protein>
<organism evidence="1 2">
    <name type="scientific">Thalassiosira oceanica</name>
    <name type="common">Marine diatom</name>
    <dbReference type="NCBI Taxonomy" id="159749"/>
    <lineage>
        <taxon>Eukaryota</taxon>
        <taxon>Sar</taxon>
        <taxon>Stramenopiles</taxon>
        <taxon>Ochrophyta</taxon>
        <taxon>Bacillariophyta</taxon>
        <taxon>Coscinodiscophyceae</taxon>
        <taxon>Thalassiosirophycidae</taxon>
        <taxon>Thalassiosirales</taxon>
        <taxon>Thalassiosiraceae</taxon>
        <taxon>Thalassiosira</taxon>
    </lineage>
</organism>
<sequence length="264" mass="30222">DDGDIEEAIELGRDMALVALDTCRAFLHVPDGAWATGETASWPRPRDLANGMFERYAHLQFFIHRYSSISNKDFTPETVKPLGEEILNDMDLELADAPVTVQGTLLVDRKYEGETWEEARYGEMTVEDAVDKYADMYEDGNEKGISLSEKLRLASILMCAAYYEVTIALFKNSAESFSLAMEFYDDYINKTDAVVNHLGVEGGLPFPREVVQFFKNKPQESLKLMVERRRLAERRKPADDEADIEEIRRLAEKRRTTNLEFLQN</sequence>